<proteinExistence type="predicted"/>
<dbReference type="Pfam" id="PF13400">
    <property type="entry name" value="Tad"/>
    <property type="match status" value="1"/>
</dbReference>
<reference evidence="3 4" key="1">
    <citation type="journal article" date="2017" name="Int. J. Syst. Evol. Microbiol.">
        <title>Erythrobacter aquimixticola sp. nov., isolated from the junction between the ocean and a freshwater spring.</title>
        <authorList>
            <person name="Park S."/>
            <person name="Jung Y.T."/>
            <person name="Choi S.J."/>
            <person name="Yoon J.H."/>
        </authorList>
    </citation>
    <scope>NUCLEOTIDE SEQUENCE [LARGE SCALE GENOMIC DNA]</scope>
    <source>
        <strain evidence="3 4">JSSK-14</strain>
    </source>
</reference>
<keyword evidence="4" id="KW-1185">Reference proteome</keyword>
<dbReference type="SUPFAM" id="SSF53300">
    <property type="entry name" value="vWA-like"/>
    <property type="match status" value="1"/>
</dbReference>
<dbReference type="AlphaFoldDB" id="A0A419RRU8"/>
<evidence type="ECO:0000259" key="2">
    <source>
        <dbReference type="Pfam" id="PF13400"/>
    </source>
</evidence>
<dbReference type="Proteomes" id="UP000285232">
    <property type="component" value="Unassembled WGS sequence"/>
</dbReference>
<evidence type="ECO:0000256" key="1">
    <source>
        <dbReference type="SAM" id="Phobius"/>
    </source>
</evidence>
<keyword evidence="1" id="KW-1133">Transmembrane helix</keyword>
<feature type="transmembrane region" description="Helical" evidence="1">
    <location>
        <begin position="12"/>
        <end position="39"/>
    </location>
</feature>
<feature type="domain" description="Putative Flp pilus-assembly TadG-like N-terminal" evidence="2">
    <location>
        <begin position="10"/>
        <end position="54"/>
    </location>
</feature>
<gene>
    <name evidence="3" type="ORF">D6201_03395</name>
</gene>
<protein>
    <recommendedName>
        <fullName evidence="2">Putative Flp pilus-assembly TadG-like N-terminal domain-containing protein</fullName>
    </recommendedName>
</protein>
<dbReference type="InterPro" id="IPR036465">
    <property type="entry name" value="vWFA_dom_sf"/>
</dbReference>
<keyword evidence="1" id="KW-0472">Membrane</keyword>
<keyword evidence="1" id="KW-0812">Transmembrane</keyword>
<evidence type="ECO:0000313" key="3">
    <source>
        <dbReference type="EMBL" id="RJY08532.1"/>
    </source>
</evidence>
<comment type="caution">
    <text evidence="3">The sequence shown here is derived from an EMBL/GenBank/DDBJ whole genome shotgun (WGS) entry which is preliminary data.</text>
</comment>
<sequence>MKNLASDQSGNVLMMSAAAFLPLMMLVGSAVDMGAAYIIRGKLQNACDAAVLAGRQSMRGTEFTAASEREARKFFDFNFAEGSLRTSDREFNITQNPSDRQELLGSASASFPTFIMQIFGFDSMDLSVDCEAKRDEAHNDIALVLDVTGSMADSPVAGGQSKIELLQNGALGLYRALADAPNSQTRYAIVPYSHTVNVGGLLANKDILRTQNYVGGNCNRDYYCWPTTKSVHIDDSSWKNDGSSTGSRLTAFRRDDAGCIEERPSRGQSGSSPTILASVTRADVDEYASGNNDIARQFGRYDPAMHHHYNGYWNGAAYILRYDRDTWIQTGCPARASGFSTFTNERSFDNAIKSATSRVTGGTYHDVGMLWGLRLMSRTGLLADTNPTEIGAVPVNQHIVFMTDGRLDTGSTLYSGHGVEAYQNRTSGSGDLNSKHLARFHSTCDLAKSMGITTWVIALDVTDTDDIEPCATSADHFYISDGSDLEGVFESIGQGIGNLRLSR</sequence>
<dbReference type="InterPro" id="IPR028087">
    <property type="entry name" value="Tad_N"/>
</dbReference>
<dbReference type="Gene3D" id="3.40.50.410">
    <property type="entry name" value="von Willebrand factor, type A domain"/>
    <property type="match status" value="2"/>
</dbReference>
<accession>A0A419RRU8</accession>
<evidence type="ECO:0000313" key="4">
    <source>
        <dbReference type="Proteomes" id="UP000285232"/>
    </source>
</evidence>
<name>A0A419RRU8_9SPHN</name>
<organism evidence="3 4">
    <name type="scientific">Aurantiacibacter aquimixticola</name>
    <dbReference type="NCBI Taxonomy" id="1958945"/>
    <lineage>
        <taxon>Bacteria</taxon>
        <taxon>Pseudomonadati</taxon>
        <taxon>Pseudomonadota</taxon>
        <taxon>Alphaproteobacteria</taxon>
        <taxon>Sphingomonadales</taxon>
        <taxon>Erythrobacteraceae</taxon>
        <taxon>Aurantiacibacter</taxon>
    </lineage>
</organism>
<dbReference type="EMBL" id="RAHX01000001">
    <property type="protein sequence ID" value="RJY08532.1"/>
    <property type="molecule type" value="Genomic_DNA"/>
</dbReference>
<dbReference type="RefSeq" id="WP_120047511.1">
    <property type="nucleotide sequence ID" value="NZ_RAHX01000001.1"/>
</dbReference>
<dbReference type="OrthoDB" id="7522752at2"/>